<proteinExistence type="predicted"/>
<organism evidence="2 3">
    <name type="scientific">Acrasis kona</name>
    <dbReference type="NCBI Taxonomy" id="1008807"/>
    <lineage>
        <taxon>Eukaryota</taxon>
        <taxon>Discoba</taxon>
        <taxon>Heterolobosea</taxon>
        <taxon>Tetramitia</taxon>
        <taxon>Eutetramitia</taxon>
        <taxon>Acrasidae</taxon>
        <taxon>Acrasis</taxon>
    </lineage>
</organism>
<comment type="caution">
    <text evidence="2">The sequence shown here is derived from an EMBL/GenBank/DDBJ whole genome shotgun (WGS) entry which is preliminary data.</text>
</comment>
<sequence>MSSKEISQVFSSYQKSRITFVQTVAELVKQPRNIESMMQKETGVMELLRPLLLDTEPSVQQSAAMALGRLANYSEQLAERVVTSEILPQLVYSLSNENKYYKRSAAYVIRSVAVHSPVLAQAVVDSGAVEALVECLSQFDPGVKEAAAVELAQAVVDQDPIPLLLLCAKEPELSLKRIAVQALAHICSHSQELAQAVVDAEGIPDIAPLIENSKVKKQACSCLSHIAKHSVELAELVVEGEIFPKIFALLKDTDDPLVRKNAATCIREIAKHTPTLSSLIVNAGGLPAIVDYVSEAEEDSKLPGIMTLGFVSAFTDTMASSVIKAKAIPPLGLALSVAASDHVKAASAWTLGQIGRHSSEHARAVAEGNIFPKLMEAYLSPKSSDDLKAKSKRSLKFIIQKCVYLDALFPLLHEKAPQNILKYVVKQYAKVLPNDIDAKRRFAESRGLAKLQLIKTDDDELMETIKLINTCYPDEIVKYYSPGYDKELLSKIDEEN</sequence>
<reference evidence="2 3" key="1">
    <citation type="submission" date="2024-03" db="EMBL/GenBank/DDBJ databases">
        <title>The Acrasis kona genome and developmental transcriptomes reveal deep origins of eukaryotic multicellular pathways.</title>
        <authorList>
            <person name="Sheikh S."/>
            <person name="Fu C.-J."/>
            <person name="Brown M.W."/>
            <person name="Baldauf S.L."/>
        </authorList>
    </citation>
    <scope>NUCLEOTIDE SEQUENCE [LARGE SCALE GENOMIC DNA]</scope>
    <source>
        <strain evidence="2 3">ATCC MYA-3509</strain>
    </source>
</reference>
<dbReference type="Gene3D" id="1.25.10.10">
    <property type="entry name" value="Leucine-rich Repeat Variant"/>
    <property type="match status" value="2"/>
</dbReference>
<evidence type="ECO:0000256" key="1">
    <source>
        <dbReference type="ARBA" id="ARBA00022737"/>
    </source>
</evidence>
<dbReference type="GO" id="GO:0008017">
    <property type="term" value="F:microtubule binding"/>
    <property type="evidence" value="ECO:0007669"/>
    <property type="project" value="TreeGrafter"/>
</dbReference>
<dbReference type="GO" id="GO:0003341">
    <property type="term" value="P:cilium movement"/>
    <property type="evidence" value="ECO:0007669"/>
    <property type="project" value="TreeGrafter"/>
</dbReference>
<accession>A0AAW2Z6J9</accession>
<dbReference type="GO" id="GO:0015630">
    <property type="term" value="C:microtubule cytoskeleton"/>
    <property type="evidence" value="ECO:0007669"/>
    <property type="project" value="TreeGrafter"/>
</dbReference>
<name>A0AAW2Z6J9_9EUKA</name>
<keyword evidence="3" id="KW-1185">Reference proteome</keyword>
<dbReference type="PANTHER" id="PTHR23314">
    <property type="entry name" value="SPERM-ASSOCIATED ANTIGEN 6 ARMADILLO REPEAT-CONTAINING"/>
    <property type="match status" value="1"/>
</dbReference>
<dbReference type="Pfam" id="PF00514">
    <property type="entry name" value="Arm"/>
    <property type="match status" value="1"/>
</dbReference>
<keyword evidence="1" id="KW-0677">Repeat</keyword>
<dbReference type="Pfam" id="PF02985">
    <property type="entry name" value="HEAT"/>
    <property type="match status" value="1"/>
</dbReference>
<gene>
    <name evidence="2" type="ORF">AKO1_003757</name>
</gene>
<dbReference type="PANTHER" id="PTHR23314:SF0">
    <property type="entry name" value="SPERM-ASSOCIATED ANTIGEN 6"/>
    <property type="match status" value="1"/>
</dbReference>
<dbReference type="AlphaFoldDB" id="A0AAW2Z6J9"/>
<dbReference type="InterPro" id="IPR000225">
    <property type="entry name" value="Armadillo"/>
</dbReference>
<protein>
    <submittedName>
        <fullName evidence="2">HEAT repeat-containing protein</fullName>
    </submittedName>
</protein>
<evidence type="ECO:0000313" key="2">
    <source>
        <dbReference type="EMBL" id="KAL0484954.1"/>
    </source>
</evidence>
<dbReference type="InterPro" id="IPR016024">
    <property type="entry name" value="ARM-type_fold"/>
</dbReference>
<dbReference type="InterPro" id="IPR011989">
    <property type="entry name" value="ARM-like"/>
</dbReference>
<evidence type="ECO:0000313" key="3">
    <source>
        <dbReference type="Proteomes" id="UP001431209"/>
    </source>
</evidence>
<dbReference type="SMART" id="SM00185">
    <property type="entry name" value="ARM"/>
    <property type="match status" value="6"/>
</dbReference>
<dbReference type="Proteomes" id="UP001431209">
    <property type="component" value="Unassembled WGS sequence"/>
</dbReference>
<dbReference type="InterPro" id="IPR000357">
    <property type="entry name" value="HEAT"/>
</dbReference>
<dbReference type="EMBL" id="JAOPGA020001092">
    <property type="protein sequence ID" value="KAL0484954.1"/>
    <property type="molecule type" value="Genomic_DNA"/>
</dbReference>
<dbReference type="SUPFAM" id="SSF48371">
    <property type="entry name" value="ARM repeat"/>
    <property type="match status" value="1"/>
</dbReference>